<evidence type="ECO:0000313" key="2">
    <source>
        <dbReference type="EMBL" id="KES04926.1"/>
    </source>
</evidence>
<feature type="transmembrane region" description="Helical" evidence="1">
    <location>
        <begin position="268"/>
        <end position="285"/>
    </location>
</feature>
<evidence type="ECO:0000313" key="3">
    <source>
        <dbReference type="Proteomes" id="UP000028341"/>
    </source>
</evidence>
<name>A0A081XN03_STRTO</name>
<dbReference type="eggNOG" id="ENOG5033PE4">
    <property type="taxonomic scope" value="Bacteria"/>
</dbReference>
<dbReference type="Proteomes" id="UP000028341">
    <property type="component" value="Unassembled WGS sequence"/>
</dbReference>
<keyword evidence="3" id="KW-1185">Reference proteome</keyword>
<keyword evidence="1" id="KW-0472">Membrane</keyword>
<protein>
    <recommendedName>
        <fullName evidence="4">Integral membrane protein</fullName>
    </recommendedName>
</protein>
<comment type="caution">
    <text evidence="2">The sequence shown here is derived from an EMBL/GenBank/DDBJ whole genome shotgun (WGS) entry which is preliminary data.</text>
</comment>
<feature type="transmembrane region" description="Helical" evidence="1">
    <location>
        <begin position="113"/>
        <end position="132"/>
    </location>
</feature>
<feature type="transmembrane region" description="Helical" evidence="1">
    <location>
        <begin position="20"/>
        <end position="43"/>
    </location>
</feature>
<feature type="transmembrane region" description="Helical" evidence="1">
    <location>
        <begin position="175"/>
        <end position="192"/>
    </location>
</feature>
<feature type="transmembrane region" description="Helical" evidence="1">
    <location>
        <begin position="84"/>
        <end position="106"/>
    </location>
</feature>
<dbReference type="AlphaFoldDB" id="A0A081XN03"/>
<keyword evidence="1" id="KW-0812">Transmembrane</keyword>
<evidence type="ECO:0000256" key="1">
    <source>
        <dbReference type="SAM" id="Phobius"/>
    </source>
</evidence>
<gene>
    <name evidence="2" type="ORF">BU52_23075</name>
</gene>
<dbReference type="EMBL" id="JFCB01000022">
    <property type="protein sequence ID" value="KES04926.1"/>
    <property type="molecule type" value="Genomic_DNA"/>
</dbReference>
<sequence>MLRVPAPTVLRPGSRAHRRLVAVCLAFLLLSAALVPLTLPLGWDEIVYASRFGPFGPGVPFSAPRTRGVPLLLFPVASWSGSTVLLRIWMAALAAGALYLGFCPWLRVVRRPAAVWVGAGTYASLWAVLFYANSAMPNHYAAMGTCGAVGCFLRSRYVGVAAGVAVVTLMRPNDGAALAVPLVLAASIVPLWRGWGRIAAVAAGAAAGAVPWIVEAYIRFGGVAQRLAEASDIQGRMRPVLSLDDHFTALDGPLLCRPCTSDGIDSPVILWWILLPVLAALGLRTMRRPAPLRLAVAVALAAALPYLFLVPYAAPRFLFPSYALLALPAAVGLLALTDRARTSRLLATVLAVVIVGHVVVQVLLAHTHAGIQQQARSDWPLIAEVLADHGVRAPCTIRGNSLAIPLAYTAGCGSEAMTAPGLPDAVVLRRTQPPSWAKDWPVWQVPGTYNPDWAVAVRP</sequence>
<proteinExistence type="predicted"/>
<feature type="transmembrane region" description="Helical" evidence="1">
    <location>
        <begin position="199"/>
        <end position="218"/>
    </location>
</feature>
<keyword evidence="1" id="KW-1133">Transmembrane helix</keyword>
<accession>A0A081XN03</accession>
<feature type="transmembrane region" description="Helical" evidence="1">
    <location>
        <begin position="345"/>
        <end position="364"/>
    </location>
</feature>
<organism evidence="2 3">
    <name type="scientific">Streptomyces toyocaensis</name>
    <dbReference type="NCBI Taxonomy" id="55952"/>
    <lineage>
        <taxon>Bacteria</taxon>
        <taxon>Bacillati</taxon>
        <taxon>Actinomycetota</taxon>
        <taxon>Actinomycetes</taxon>
        <taxon>Kitasatosporales</taxon>
        <taxon>Streptomycetaceae</taxon>
        <taxon>Streptomyces</taxon>
    </lineage>
</organism>
<dbReference type="STRING" id="55952.BU52_23075"/>
<evidence type="ECO:0008006" key="4">
    <source>
        <dbReference type="Google" id="ProtNLM"/>
    </source>
</evidence>
<reference evidence="2 3" key="1">
    <citation type="submission" date="2014-02" db="EMBL/GenBank/DDBJ databases">
        <title>The genome announcement of Streptomyces toyocaensis NRRL15009.</title>
        <authorList>
            <person name="Hong H.-J."/>
            <person name="Kwun M.J."/>
        </authorList>
    </citation>
    <scope>NUCLEOTIDE SEQUENCE [LARGE SCALE GENOMIC DNA]</scope>
    <source>
        <strain evidence="2 3">NRRL 15009</strain>
    </source>
</reference>
<feature type="transmembrane region" description="Helical" evidence="1">
    <location>
        <begin position="319"/>
        <end position="336"/>
    </location>
</feature>
<feature type="transmembrane region" description="Helical" evidence="1">
    <location>
        <begin position="292"/>
        <end position="313"/>
    </location>
</feature>